<feature type="compositionally biased region" description="Basic and acidic residues" evidence="1">
    <location>
        <begin position="122"/>
        <end position="131"/>
    </location>
</feature>
<feature type="compositionally biased region" description="Polar residues" evidence="1">
    <location>
        <begin position="137"/>
        <end position="154"/>
    </location>
</feature>
<evidence type="ECO:0000256" key="1">
    <source>
        <dbReference type="SAM" id="MobiDB-lite"/>
    </source>
</evidence>
<sequence>YSPEEILEYDYDYSDGDFIEFDYHPTEEVPTLEQTEFPTEVVNNVLPEETGEEYYYETYEGTTSSAAREKANETNIEEDYKDEYLTGEDYHFEKQVTDENEQDLNEYDFKMYDPGEYDDKEYDEKEHDPTGHDPTGQDPTGHNAKVTSTKGTSDNDQEFKAYDVEEYDPSEYDTKRYEDEYYYEITEYEDKDPKTTATGVEFGPGVPAETSVNTNSLGLLGEKGQKGEPAVVEPGMLIEGPPGLAGAPGPPGRAGLPGADGLPGPPGTMLMLPFRYGSSGEKGPVISAQEAQAQAILQQARIAMRGPTGPMGLTGRAGPVVSGDLIGFSLCHMICFNSLWFPVSSGQSLNGGRNCNQIPVGNRNY</sequence>
<protein>
    <submittedName>
        <fullName evidence="2">Uncharacterized protein</fullName>
    </submittedName>
</protein>
<keyword evidence="3" id="KW-1185">Reference proteome</keyword>
<dbReference type="OrthoDB" id="8939548at2759"/>
<dbReference type="Proteomes" id="UP000287033">
    <property type="component" value="Unassembled WGS sequence"/>
</dbReference>
<dbReference type="STRING" id="137246.A0A401RNC1"/>
<name>A0A401RNC1_CHIPU</name>
<evidence type="ECO:0000313" key="3">
    <source>
        <dbReference type="Proteomes" id="UP000287033"/>
    </source>
</evidence>
<comment type="caution">
    <text evidence="2">The sequence shown here is derived from an EMBL/GenBank/DDBJ whole genome shotgun (WGS) entry which is preliminary data.</text>
</comment>
<feature type="compositionally biased region" description="Basic and acidic residues" evidence="1">
    <location>
        <begin position="82"/>
        <end position="97"/>
    </location>
</feature>
<organism evidence="2 3">
    <name type="scientific">Chiloscyllium punctatum</name>
    <name type="common">Brownbanded bambooshark</name>
    <name type="synonym">Hemiscyllium punctatum</name>
    <dbReference type="NCBI Taxonomy" id="137246"/>
    <lineage>
        <taxon>Eukaryota</taxon>
        <taxon>Metazoa</taxon>
        <taxon>Chordata</taxon>
        <taxon>Craniata</taxon>
        <taxon>Vertebrata</taxon>
        <taxon>Chondrichthyes</taxon>
        <taxon>Elasmobranchii</taxon>
        <taxon>Galeomorphii</taxon>
        <taxon>Galeoidea</taxon>
        <taxon>Orectolobiformes</taxon>
        <taxon>Hemiscylliidae</taxon>
        <taxon>Chiloscyllium</taxon>
    </lineage>
</organism>
<gene>
    <name evidence="2" type="ORF">chiPu_0021105</name>
</gene>
<accession>A0A401RNC1</accession>
<feature type="region of interest" description="Disordered" evidence="1">
    <location>
        <begin position="60"/>
        <end position="173"/>
    </location>
</feature>
<reference evidence="2 3" key="1">
    <citation type="journal article" date="2018" name="Nat. Ecol. Evol.">
        <title>Shark genomes provide insights into elasmobranch evolution and the origin of vertebrates.</title>
        <authorList>
            <person name="Hara Y"/>
            <person name="Yamaguchi K"/>
            <person name="Onimaru K"/>
            <person name="Kadota M"/>
            <person name="Koyanagi M"/>
            <person name="Keeley SD"/>
            <person name="Tatsumi K"/>
            <person name="Tanaka K"/>
            <person name="Motone F"/>
            <person name="Kageyama Y"/>
            <person name="Nozu R"/>
            <person name="Adachi N"/>
            <person name="Nishimura O"/>
            <person name="Nakagawa R"/>
            <person name="Tanegashima C"/>
            <person name="Kiyatake I"/>
            <person name="Matsumoto R"/>
            <person name="Murakumo K"/>
            <person name="Nishida K"/>
            <person name="Terakita A"/>
            <person name="Kuratani S"/>
            <person name="Sato K"/>
            <person name="Hyodo S Kuraku.S."/>
        </authorList>
    </citation>
    <scope>NUCLEOTIDE SEQUENCE [LARGE SCALE GENOMIC DNA]</scope>
</reference>
<proteinExistence type="predicted"/>
<dbReference type="AlphaFoldDB" id="A0A401RNC1"/>
<evidence type="ECO:0000313" key="2">
    <source>
        <dbReference type="EMBL" id="GCC19642.1"/>
    </source>
</evidence>
<feature type="non-terminal residue" evidence="2">
    <location>
        <position position="1"/>
    </location>
</feature>
<dbReference type="EMBL" id="BEZZ01003363">
    <property type="protein sequence ID" value="GCC19642.1"/>
    <property type="molecule type" value="Genomic_DNA"/>
</dbReference>